<feature type="repeat" description="WD" evidence="3">
    <location>
        <begin position="384"/>
        <end position="419"/>
    </location>
</feature>
<feature type="repeat" description="WD" evidence="3">
    <location>
        <begin position="299"/>
        <end position="340"/>
    </location>
</feature>
<dbReference type="Pfam" id="PF00400">
    <property type="entry name" value="WD40"/>
    <property type="match status" value="6"/>
</dbReference>
<keyword evidence="5" id="KW-1185">Reference proteome</keyword>
<proteinExistence type="predicted"/>
<dbReference type="InterPro" id="IPR019775">
    <property type="entry name" value="WD40_repeat_CS"/>
</dbReference>
<accession>A0AAW0NJ96</accession>
<reference evidence="5" key="1">
    <citation type="submission" date="2024-04" db="EMBL/GenBank/DDBJ databases">
        <title>Salinicola lusitanus LLJ914,a marine bacterium isolated from the Okinawa Trough.</title>
        <authorList>
            <person name="Li J."/>
        </authorList>
    </citation>
    <scope>NUCLEOTIDE SEQUENCE [LARGE SCALE GENOMIC DNA]</scope>
</reference>
<comment type="caution">
    <text evidence="4">The sequence shown here is derived from an EMBL/GenBank/DDBJ whole genome shotgun (WGS) entry which is preliminary data.</text>
</comment>
<evidence type="ECO:0000256" key="1">
    <source>
        <dbReference type="ARBA" id="ARBA00022574"/>
    </source>
</evidence>
<dbReference type="InterPro" id="IPR001680">
    <property type="entry name" value="WD40_rpt"/>
</dbReference>
<feature type="repeat" description="WD" evidence="3">
    <location>
        <begin position="341"/>
        <end position="383"/>
    </location>
</feature>
<feature type="repeat" description="WD" evidence="3">
    <location>
        <begin position="210"/>
        <end position="251"/>
    </location>
</feature>
<evidence type="ECO:0000256" key="3">
    <source>
        <dbReference type="PROSITE-ProRule" id="PRU00221"/>
    </source>
</evidence>
<dbReference type="InterPro" id="IPR020472">
    <property type="entry name" value="WD40_PAC1"/>
</dbReference>
<keyword evidence="1 3" id="KW-0853">WD repeat</keyword>
<evidence type="ECO:0000313" key="4">
    <source>
        <dbReference type="EMBL" id="KAK7898732.1"/>
    </source>
</evidence>
<dbReference type="Gene3D" id="2.130.10.10">
    <property type="entry name" value="YVTN repeat-like/Quinoprotein amine dehydrogenase"/>
    <property type="match status" value="2"/>
</dbReference>
<dbReference type="AlphaFoldDB" id="A0AAW0NJ96"/>
<feature type="repeat" description="WD" evidence="3">
    <location>
        <begin position="257"/>
        <end position="298"/>
    </location>
</feature>
<evidence type="ECO:0000256" key="2">
    <source>
        <dbReference type="ARBA" id="ARBA00022737"/>
    </source>
</evidence>
<gene>
    <name evidence="4" type="ORF">WMY93_019585</name>
</gene>
<dbReference type="Proteomes" id="UP001460270">
    <property type="component" value="Unassembled WGS sequence"/>
</dbReference>
<dbReference type="PROSITE" id="PS50294">
    <property type="entry name" value="WD_REPEATS_REGION"/>
    <property type="match status" value="5"/>
</dbReference>
<dbReference type="CDD" id="cd00200">
    <property type="entry name" value="WD40"/>
    <property type="match status" value="1"/>
</dbReference>
<dbReference type="PRINTS" id="PR00320">
    <property type="entry name" value="GPROTEINBRPT"/>
</dbReference>
<evidence type="ECO:0000313" key="5">
    <source>
        <dbReference type="Proteomes" id="UP001460270"/>
    </source>
</evidence>
<dbReference type="InterPro" id="IPR015943">
    <property type="entry name" value="WD40/YVTN_repeat-like_dom_sf"/>
</dbReference>
<organism evidence="4 5">
    <name type="scientific">Mugilogobius chulae</name>
    <name type="common">yellowstripe goby</name>
    <dbReference type="NCBI Taxonomy" id="88201"/>
    <lineage>
        <taxon>Eukaryota</taxon>
        <taxon>Metazoa</taxon>
        <taxon>Chordata</taxon>
        <taxon>Craniata</taxon>
        <taxon>Vertebrata</taxon>
        <taxon>Euteleostomi</taxon>
        <taxon>Actinopterygii</taxon>
        <taxon>Neopterygii</taxon>
        <taxon>Teleostei</taxon>
        <taxon>Neoteleostei</taxon>
        <taxon>Acanthomorphata</taxon>
        <taxon>Gobiaria</taxon>
        <taxon>Gobiiformes</taxon>
        <taxon>Gobioidei</taxon>
        <taxon>Gobiidae</taxon>
        <taxon>Gobionellinae</taxon>
        <taxon>Mugilogobius</taxon>
    </lineage>
</organism>
<protein>
    <recommendedName>
        <fullName evidence="6">Guanine nucleotide-binding protein subunit beta-like protein</fullName>
    </recommendedName>
</protein>
<feature type="repeat" description="WD" evidence="3">
    <location>
        <begin position="468"/>
        <end position="504"/>
    </location>
</feature>
<dbReference type="PANTHER" id="PTHR14604">
    <property type="entry name" value="WD40 REPEAT PF20"/>
    <property type="match status" value="1"/>
</dbReference>
<dbReference type="SMART" id="SM00320">
    <property type="entry name" value="WD40"/>
    <property type="match status" value="7"/>
</dbReference>
<keyword evidence="2" id="KW-0677">Repeat</keyword>
<dbReference type="SUPFAM" id="SSF50978">
    <property type="entry name" value="WD40 repeat-like"/>
    <property type="match status" value="1"/>
</dbReference>
<dbReference type="PROSITE" id="PS00678">
    <property type="entry name" value="WD_REPEATS_1"/>
    <property type="match status" value="3"/>
</dbReference>
<dbReference type="InterPro" id="IPR036322">
    <property type="entry name" value="WD40_repeat_dom_sf"/>
</dbReference>
<dbReference type="PROSITE" id="PS50082">
    <property type="entry name" value="WD_REPEATS_2"/>
    <property type="match status" value="6"/>
</dbReference>
<name>A0AAW0NJ96_9GOBI</name>
<dbReference type="InterPro" id="IPR050995">
    <property type="entry name" value="WD-F-box_domain-protein"/>
</dbReference>
<dbReference type="PANTHER" id="PTHR14604:SF3">
    <property type="entry name" value="SPERM-ASSOCIATED ANTIGEN 16 PROTEIN"/>
    <property type="match status" value="1"/>
</dbReference>
<dbReference type="EMBL" id="JBBPFD010000014">
    <property type="protein sequence ID" value="KAK7898732.1"/>
    <property type="molecule type" value="Genomic_DNA"/>
</dbReference>
<evidence type="ECO:0008006" key="6">
    <source>
        <dbReference type="Google" id="ProtNLM"/>
    </source>
</evidence>
<sequence length="504" mass="56428">MGLVRTLNCFQREWHQSSNHHKGLVPDALTQQALLKSELVVACEEVALLQGRILDLHQTMVRLQREQDFHREQSVCVEAEKRVLWKNLTQLREHEQRLEPALTRLTQAHQAAFRVRTRISMETKHLQREAEQLQRDDESGQCTIDNSSALRNEERGFKTSGLTTETNEIKMTKSQRTRCNTICKENQDGAKLPDKNMKTRSTHFTLTCSFRAHRQPISNVEVHPVRRLLASSSDDRTWRLWKLPNNEEKVVPLLLSADGHSDWLTSCSFSSDGDRLATTSGDTTVCVWDVHRGHRLLSLVGHSSSTWGCAFHRSGLSLASASSDRNVRLWDLSTGRALCVLRRHGNAVSWVHFLPQHEHFLLSSGRDGALVLWDVRTRACHKAVQGHKTAVNHCTADDTGLVLASCDVGGVVSLWDVRSFHSPLFSIHTAVAANQVSFCPGGSEEVAVAGGDEQVRVLRPSSSHVTELSGHVGKVCSVRFDHQGDTLLSAGADGLVRVWRRSEQ</sequence>